<organism evidence="2 3">
    <name type="scientific">Mycoplasmopsis columbina SF7</name>
    <dbReference type="NCBI Taxonomy" id="1037410"/>
    <lineage>
        <taxon>Bacteria</taxon>
        <taxon>Bacillati</taxon>
        <taxon>Mycoplasmatota</taxon>
        <taxon>Mycoplasmoidales</taxon>
        <taxon>Metamycoplasmataceae</taxon>
        <taxon>Mycoplasmopsis</taxon>
    </lineage>
</organism>
<keyword evidence="3" id="KW-1185">Reference proteome</keyword>
<name>F9UK46_9BACT</name>
<gene>
    <name evidence="2" type="ORF">MCSF7_01286</name>
</gene>
<comment type="caution">
    <text evidence="2">The sequence shown here is derived from an EMBL/GenBank/DDBJ whole genome shotgun (WGS) entry which is preliminary data.</text>
</comment>
<dbReference type="Proteomes" id="UP000004978">
    <property type="component" value="Unassembled WGS sequence"/>
</dbReference>
<dbReference type="AlphaFoldDB" id="F9UK46"/>
<dbReference type="NCBIfam" id="NF045943">
    <property type="entry name" value="MAG3720_fam"/>
    <property type="match status" value="1"/>
</dbReference>
<dbReference type="RefSeq" id="WP_006608664.1">
    <property type="nucleotide sequence ID" value="NZ_AFXA01000011.1"/>
</dbReference>
<evidence type="ECO:0000313" key="3">
    <source>
        <dbReference type="Proteomes" id="UP000004978"/>
    </source>
</evidence>
<accession>F9UK46</accession>
<protein>
    <submittedName>
        <fullName evidence="2">Uncharacterized protein</fullName>
    </submittedName>
</protein>
<evidence type="ECO:0000313" key="2">
    <source>
        <dbReference type="EMBL" id="EGV00051.1"/>
    </source>
</evidence>
<dbReference type="STRING" id="1037410.MCSF7_01286"/>
<proteinExistence type="predicted"/>
<keyword evidence="1" id="KW-0175">Coiled coil</keyword>
<evidence type="ECO:0000256" key="1">
    <source>
        <dbReference type="SAM" id="Coils"/>
    </source>
</evidence>
<reference evidence="2 3" key="1">
    <citation type="journal article" date="2013" name="Genome Announc.">
        <title>Genome Sequence of Mycoplasma columbinum Strain SF7.</title>
        <authorList>
            <person name="Guo Z."/>
            <person name="Xu X."/>
            <person name="Zheng Q."/>
            <person name="Li T."/>
            <person name="Kuang S."/>
            <person name="Zhang Z."/>
            <person name="Chen Y."/>
            <person name="Lu X."/>
            <person name="Zhou R."/>
            <person name="Bi D."/>
            <person name="Jin H."/>
        </authorList>
    </citation>
    <scope>NUCLEOTIDE SEQUENCE [LARGE SCALE GENOMIC DNA]</scope>
    <source>
        <strain evidence="2 3">SF7</strain>
    </source>
</reference>
<sequence>MNKFYVNYFLNENAIKINILQETNKKSAIIYKKIFSPLLFDQTLEDVVLNTKKILKNLRLNKHDQLFYTLIIDENFDKYLQLKHNQAEILVKSNLVSKQHLNELNQQLKKARKNEQLVILNQEKIQYLIENELNEIKTYNTFPINKVAKKVILEQTLLTTQNESELNYLVNFFQKNKIVFNQILTNSQCLVHAQPDVKKHFKTLINFDWNKLNLSLLVNNKVVSFKKYNCDFKDLIKGELKKIINLSDSTLDLLLNGVIKNYPNYKLNQNTLTNHQKLTFNFVESMLEKIVEIIYNFWKDNNQLGNIILINETLGGALESKLNEYDTDVVTTLKDLEISSEIFGVINLINGQYVQSDDQNKTVNNITLPNTKNIFDKLFGWLNISNLKLNK</sequence>
<dbReference type="EMBL" id="AFXA01000011">
    <property type="protein sequence ID" value="EGV00051.1"/>
    <property type="molecule type" value="Genomic_DNA"/>
</dbReference>
<feature type="coiled-coil region" evidence="1">
    <location>
        <begin position="94"/>
        <end position="121"/>
    </location>
</feature>